<dbReference type="RefSeq" id="WP_150905210.1">
    <property type="nucleotide sequence ID" value="NZ_VTWT01000011.1"/>
</dbReference>
<dbReference type="Proteomes" id="UP000326570">
    <property type="component" value="Unassembled WGS sequence"/>
</dbReference>
<sequence>MSLEKKNRLLVLNKMYELSNGSSFHPFAEEELSSLLGLSETEIENILEYLKKEGLVDCWASGAFVISHYGIKEVEELIENPEQRAEHFLLINVIQNYSTITGLQQGNTYSNQTINISSENKVALSEIISSLNILKDSIQLLPEMMDEFVADIQTLEAQNNSPKPKGIIISETLKSVRTILEGAVAGVGTAMVADTNLFQKIESTLKLLG</sequence>
<organism evidence="1 2">
    <name type="scientific">Adhaeribacter soli</name>
    <dbReference type="NCBI Taxonomy" id="2607655"/>
    <lineage>
        <taxon>Bacteria</taxon>
        <taxon>Pseudomonadati</taxon>
        <taxon>Bacteroidota</taxon>
        <taxon>Cytophagia</taxon>
        <taxon>Cytophagales</taxon>
        <taxon>Hymenobacteraceae</taxon>
        <taxon>Adhaeribacter</taxon>
    </lineage>
</organism>
<proteinExistence type="predicted"/>
<comment type="caution">
    <text evidence="1">The sequence shown here is derived from an EMBL/GenBank/DDBJ whole genome shotgun (WGS) entry which is preliminary data.</text>
</comment>
<name>A0A5N1IQ65_9BACT</name>
<evidence type="ECO:0000313" key="2">
    <source>
        <dbReference type="Proteomes" id="UP000326570"/>
    </source>
</evidence>
<dbReference type="EMBL" id="VTWT01000011">
    <property type="protein sequence ID" value="KAA9325600.1"/>
    <property type="molecule type" value="Genomic_DNA"/>
</dbReference>
<gene>
    <name evidence="1" type="ORF">F0P94_16810</name>
</gene>
<evidence type="ECO:0000313" key="1">
    <source>
        <dbReference type="EMBL" id="KAA9325600.1"/>
    </source>
</evidence>
<keyword evidence="2" id="KW-1185">Reference proteome</keyword>
<reference evidence="1 2" key="1">
    <citation type="submission" date="2019-09" db="EMBL/GenBank/DDBJ databases">
        <title>Genome sequence of Adhaeribacter sp. M2.</title>
        <authorList>
            <person name="Srinivasan S."/>
        </authorList>
    </citation>
    <scope>NUCLEOTIDE SEQUENCE [LARGE SCALE GENOMIC DNA]</scope>
    <source>
        <strain evidence="1 2">M2</strain>
    </source>
</reference>
<protein>
    <submittedName>
        <fullName evidence="1">Uncharacterized protein</fullName>
    </submittedName>
</protein>
<dbReference type="AlphaFoldDB" id="A0A5N1IQ65"/>
<accession>A0A5N1IQ65</accession>